<keyword evidence="2" id="KW-0472">Membrane</keyword>
<evidence type="ECO:0000313" key="3">
    <source>
        <dbReference type="EMBL" id="KAE9967492.1"/>
    </source>
</evidence>
<feature type="transmembrane region" description="Helical" evidence="2">
    <location>
        <begin position="221"/>
        <end position="240"/>
    </location>
</feature>
<evidence type="ECO:0000256" key="2">
    <source>
        <dbReference type="SAM" id="Phobius"/>
    </source>
</evidence>
<dbReference type="Pfam" id="PF06772">
    <property type="entry name" value="LtrA"/>
    <property type="match status" value="1"/>
</dbReference>
<feature type="transmembrane region" description="Helical" evidence="2">
    <location>
        <begin position="115"/>
        <end position="136"/>
    </location>
</feature>
<feature type="region of interest" description="Disordered" evidence="1">
    <location>
        <begin position="590"/>
        <end position="621"/>
    </location>
</feature>
<comment type="caution">
    <text evidence="3">The sequence shown here is derived from an EMBL/GenBank/DDBJ whole genome shotgun (WGS) entry which is preliminary data.</text>
</comment>
<feature type="transmembrane region" description="Helical" evidence="2">
    <location>
        <begin position="252"/>
        <end position="271"/>
    </location>
</feature>
<name>A0A8H3UDE0_VENIN</name>
<proteinExistence type="predicted"/>
<keyword evidence="4" id="KW-1185">Reference proteome</keyword>
<feature type="transmembrane region" description="Helical" evidence="2">
    <location>
        <begin position="552"/>
        <end position="573"/>
    </location>
</feature>
<feature type="transmembrane region" description="Helical" evidence="2">
    <location>
        <begin position="184"/>
        <end position="209"/>
    </location>
</feature>
<feature type="transmembrane region" description="Helical" evidence="2">
    <location>
        <begin position="481"/>
        <end position="500"/>
    </location>
</feature>
<dbReference type="InterPro" id="IPR010640">
    <property type="entry name" value="Low_temperature_requirement_A"/>
</dbReference>
<keyword evidence="2" id="KW-1133">Transmembrane helix</keyword>
<accession>A0A8H3UDE0</accession>
<dbReference type="AlphaFoldDB" id="A0A8H3UDE0"/>
<feature type="transmembrane region" description="Helical" evidence="2">
    <location>
        <begin position="327"/>
        <end position="346"/>
    </location>
</feature>
<evidence type="ECO:0000256" key="1">
    <source>
        <dbReference type="SAM" id="MobiDB-lite"/>
    </source>
</evidence>
<reference evidence="3 4" key="1">
    <citation type="submission" date="2019-07" db="EMBL/GenBank/DDBJ databases">
        <title>Venturia inaequalis Genome Resource.</title>
        <authorList>
            <person name="Lichtner F.J."/>
        </authorList>
    </citation>
    <scope>NUCLEOTIDE SEQUENCE [LARGE SCALE GENOMIC DNA]</scope>
    <source>
        <strain evidence="3 4">DMI_063113</strain>
    </source>
</reference>
<gene>
    <name evidence="3" type="ORF">EG327_011487</name>
</gene>
<dbReference type="EMBL" id="WNWR01000903">
    <property type="protein sequence ID" value="KAE9967492.1"/>
    <property type="molecule type" value="Genomic_DNA"/>
</dbReference>
<protein>
    <recommendedName>
        <fullName evidence="5">Low temperature requirement A</fullName>
    </recommendedName>
</protein>
<evidence type="ECO:0000313" key="4">
    <source>
        <dbReference type="Proteomes" id="UP000490939"/>
    </source>
</evidence>
<feature type="transmembrane region" description="Helical" evidence="2">
    <location>
        <begin position="156"/>
        <end position="177"/>
    </location>
</feature>
<dbReference type="PANTHER" id="PTHR42101:SF1">
    <property type="entry name" value="LOW TEMPERATURE REQUIREMENT A"/>
    <property type="match status" value="1"/>
</dbReference>
<feature type="compositionally biased region" description="Basic and acidic residues" evidence="1">
    <location>
        <begin position="591"/>
        <end position="613"/>
    </location>
</feature>
<evidence type="ECO:0008006" key="5">
    <source>
        <dbReference type="Google" id="ProtNLM"/>
    </source>
</evidence>
<sequence length="709" mass="78627">MGLFNRGHTASSSAAFLPTPLKHEKQRRRHKVLAWIGDPMKGAKQGENAFSQRHEADTIELFFDLFFVANLATFTAYHSILDLGSLAAYIGFFAVIWSTWFQITLHDVRFSLDSVYERICKVIQMSVFVAFALIGSKFQPDSKKAGDNTNFRLLCYSLAVSRLLFGIQYSVVWIFCARRKFKNLLLPVGLCLLSFFAAGGIFLGMSVAFTEKVATTSRPIFAIWWVVMFLEGIIIITISCKWRMLSFKATHLVERMGLLTLIVIGEGAIGVTKTVAKVLGKGITIEGAALICSIVLLLVFLWMLYFDNQPKTRYGTIRQQIWSVLHFPLHLAIVGAVEGAQQMVLARYTLSNASKFSAKCVDYCIVKNYNGTKLTDALTTAVDYFQFQDKPEAAKQYDVIMKTIYQYGNTTGFCSVESLAAQLKENANKTPDKSGYYTISELVMEVTGGLFQANGAKLPKNGANSDPSASVEHAFLTVYEYYFASWITLFTCSIIFLYLVHKDKKTDVFDWFANLTRFAGLLICTGLFAVAFKTHNGIPGTVSDTVRTILGGPYAVPIVVVILFVILSCDQLARIYCNWSLARRGLLPPEEPEHGHGHDDHDHEDDSGHVELHGHHHRGHSADDLEMKAGLIASAREIHGQHDSRPVSIVSTAYEPQHTAGSPPGSYDPVMSPPMPVYHDAVMSPPATTGFFPKTTGAHGYAPVARDQI</sequence>
<keyword evidence="2" id="KW-0812">Transmembrane</keyword>
<dbReference type="PANTHER" id="PTHR42101">
    <property type="entry name" value="CHROMOSOME 16, WHOLE GENOME SHOTGUN SEQUENCE"/>
    <property type="match status" value="1"/>
</dbReference>
<feature type="transmembrane region" description="Helical" evidence="2">
    <location>
        <begin position="86"/>
        <end position="103"/>
    </location>
</feature>
<organism evidence="3 4">
    <name type="scientific">Venturia inaequalis</name>
    <name type="common">Apple scab fungus</name>
    <dbReference type="NCBI Taxonomy" id="5025"/>
    <lineage>
        <taxon>Eukaryota</taxon>
        <taxon>Fungi</taxon>
        <taxon>Dikarya</taxon>
        <taxon>Ascomycota</taxon>
        <taxon>Pezizomycotina</taxon>
        <taxon>Dothideomycetes</taxon>
        <taxon>Pleosporomycetidae</taxon>
        <taxon>Venturiales</taxon>
        <taxon>Venturiaceae</taxon>
        <taxon>Venturia</taxon>
    </lineage>
</organism>
<dbReference type="Proteomes" id="UP000490939">
    <property type="component" value="Unassembled WGS sequence"/>
</dbReference>
<feature type="transmembrane region" description="Helical" evidence="2">
    <location>
        <begin position="283"/>
        <end position="306"/>
    </location>
</feature>
<feature type="transmembrane region" description="Helical" evidence="2">
    <location>
        <begin position="512"/>
        <end position="532"/>
    </location>
</feature>